<comment type="caution">
    <text evidence="1">The sequence shown here is derived from an EMBL/GenBank/DDBJ whole genome shotgun (WGS) entry which is preliminary data.</text>
</comment>
<keyword evidence="2" id="KW-1185">Reference proteome</keyword>
<gene>
    <name evidence="1" type="ORF">RPERSI_LOCUS28558</name>
</gene>
<dbReference type="Proteomes" id="UP000789920">
    <property type="component" value="Unassembled WGS sequence"/>
</dbReference>
<sequence length="50" mass="5770">ILLAIFSVEVFLQDYLECTVDSTTTLQKPTTLSKPRSEKQQAKKKIIMRK</sequence>
<evidence type="ECO:0000313" key="2">
    <source>
        <dbReference type="Proteomes" id="UP000789920"/>
    </source>
</evidence>
<protein>
    <submittedName>
        <fullName evidence="1">26320_t:CDS:1</fullName>
    </submittedName>
</protein>
<evidence type="ECO:0000313" key="1">
    <source>
        <dbReference type="EMBL" id="CAG8832714.1"/>
    </source>
</evidence>
<organism evidence="1 2">
    <name type="scientific">Racocetra persica</name>
    <dbReference type="NCBI Taxonomy" id="160502"/>
    <lineage>
        <taxon>Eukaryota</taxon>
        <taxon>Fungi</taxon>
        <taxon>Fungi incertae sedis</taxon>
        <taxon>Mucoromycota</taxon>
        <taxon>Glomeromycotina</taxon>
        <taxon>Glomeromycetes</taxon>
        <taxon>Diversisporales</taxon>
        <taxon>Gigasporaceae</taxon>
        <taxon>Racocetra</taxon>
    </lineage>
</organism>
<reference evidence="1" key="1">
    <citation type="submission" date="2021-06" db="EMBL/GenBank/DDBJ databases">
        <authorList>
            <person name="Kallberg Y."/>
            <person name="Tangrot J."/>
            <person name="Rosling A."/>
        </authorList>
    </citation>
    <scope>NUCLEOTIDE SEQUENCE</scope>
    <source>
        <strain evidence="1">MA461A</strain>
    </source>
</reference>
<proteinExistence type="predicted"/>
<accession>A0ACA9S9I9</accession>
<dbReference type="EMBL" id="CAJVQC010104491">
    <property type="protein sequence ID" value="CAG8832714.1"/>
    <property type="molecule type" value="Genomic_DNA"/>
</dbReference>
<feature type="non-terminal residue" evidence="1">
    <location>
        <position position="50"/>
    </location>
</feature>
<name>A0ACA9S9I9_9GLOM</name>
<feature type="non-terminal residue" evidence="1">
    <location>
        <position position="1"/>
    </location>
</feature>